<name>A0A841MQD9_9BACT</name>
<evidence type="ECO:0000313" key="1">
    <source>
        <dbReference type="EMBL" id="MBB6324775.1"/>
    </source>
</evidence>
<dbReference type="Pfam" id="PF04237">
    <property type="entry name" value="YjbR"/>
    <property type="match status" value="1"/>
</dbReference>
<reference evidence="1 2" key="1">
    <citation type="submission" date="2020-08" db="EMBL/GenBank/DDBJ databases">
        <title>Genomic Encyclopedia of Type Strains, Phase IV (KMG-IV): sequencing the most valuable type-strain genomes for metagenomic binning, comparative biology and taxonomic classification.</title>
        <authorList>
            <person name="Goeker M."/>
        </authorList>
    </citation>
    <scope>NUCLEOTIDE SEQUENCE [LARGE SCALE GENOMIC DNA]</scope>
    <source>
        <strain evidence="1 2">DSM 102044</strain>
    </source>
</reference>
<dbReference type="RefSeq" id="WP_184492730.1">
    <property type="nucleotide sequence ID" value="NZ_JACIJO010000001.1"/>
</dbReference>
<dbReference type="SUPFAM" id="SSF142906">
    <property type="entry name" value="YjbR-like"/>
    <property type="match status" value="1"/>
</dbReference>
<dbReference type="GO" id="GO:0003677">
    <property type="term" value="F:DNA binding"/>
    <property type="evidence" value="ECO:0007669"/>
    <property type="project" value="UniProtKB-KW"/>
</dbReference>
<organism evidence="1 2">
    <name type="scientific">Algoriphagus iocasae</name>
    <dbReference type="NCBI Taxonomy" id="1836499"/>
    <lineage>
        <taxon>Bacteria</taxon>
        <taxon>Pseudomonadati</taxon>
        <taxon>Bacteroidota</taxon>
        <taxon>Cytophagia</taxon>
        <taxon>Cytophagales</taxon>
        <taxon>Cyclobacteriaceae</taxon>
        <taxon>Algoriphagus</taxon>
    </lineage>
</organism>
<dbReference type="Proteomes" id="UP000588604">
    <property type="component" value="Unassembled WGS sequence"/>
</dbReference>
<dbReference type="InterPro" id="IPR058532">
    <property type="entry name" value="YjbR/MT2646/Rv2570-like"/>
</dbReference>
<dbReference type="EMBL" id="JACIJO010000001">
    <property type="protein sequence ID" value="MBB6324775.1"/>
    <property type="molecule type" value="Genomic_DNA"/>
</dbReference>
<evidence type="ECO:0000313" key="2">
    <source>
        <dbReference type="Proteomes" id="UP000588604"/>
    </source>
</evidence>
<comment type="caution">
    <text evidence="1">The sequence shown here is derived from an EMBL/GenBank/DDBJ whole genome shotgun (WGS) entry which is preliminary data.</text>
</comment>
<sequence>MVTIEVFKSICQSFPKVEEMPHFHKTSFRIKKKIFATLDEKTQKATLKLSLKDQDLFGLIDQNMIYPVPNKWGKQGWTNVELNLIDEEILNDILRNAYLEVKK</sequence>
<dbReference type="AlphaFoldDB" id="A0A841MQD9"/>
<proteinExistence type="predicted"/>
<protein>
    <submittedName>
        <fullName evidence="1">Putative DNA-binding protein (MmcQ/YjbR family)</fullName>
    </submittedName>
</protein>
<gene>
    <name evidence="1" type="ORF">FHS59_000390</name>
</gene>
<dbReference type="InterPro" id="IPR038056">
    <property type="entry name" value="YjbR-like_sf"/>
</dbReference>
<dbReference type="Gene3D" id="3.90.1150.30">
    <property type="match status" value="1"/>
</dbReference>
<keyword evidence="1" id="KW-0238">DNA-binding</keyword>
<accession>A0A841MQD9</accession>
<keyword evidence="2" id="KW-1185">Reference proteome</keyword>